<evidence type="ECO:0000256" key="6">
    <source>
        <dbReference type="ARBA" id="ARBA00022801"/>
    </source>
</evidence>
<sequence>MFCEVCGNVDEHYDEKAEVFHNDTPKHLCNIILANYNNNKRSFSKNKEGVIILGKAIAEVTNDHQRVTTENTDHHKIRIYVKPRQNVKFIFSISNDAKNDDLLVVGFQLGHPQPLFIMNDHPFIFGEDPHVLEKKSSIKEEVSVSFQAIEIGHYEMPIMFTFFRMRDSKNLIFVREMVVMVEENPTFYKRIKSPYTNEDWKKSVLIKSTTHLPYENVFKIPYLLKVLLPRGLEDKALEGLQVSSETLEQLRLVLISTRAVFDEGITKDNYMTYFRHLLWWEEIIAKINLRKYNMSSVKLQKEKKGYYLQVPGLAEKRPSLLRGDRVYIRPKECDYTFESMIKDMDDDRVLLGDLDENFSNYYSETCEFDIRFLMSRVPLERMHEAISRLFTSKQTCRAFPVAVKKQIPCHPIHKFYNKLIRDNPEQRSAVEHIVSGTSGKAPYIVFGPPGTGKTMTIVEAIIQLVVRNPRNRVMVCTDSNMAADHIALMLMRYNKVLNINNFLLRANSQSREWTVMPAALAPVSNGTNYENFYSVSNVQMSTYRVVVTTLSHAAKYASNRSQASHKLQMSHLFIDEAAQASEPATLIPTTGLLVPAGQLVLAGDPRQLGPVCISFEASKRGLGQSLLERLKTTYENLYTDNSDYITMLVKNFRSDPDILQIPNRLFYEDNLQALAKPDPLSQVSILGLPGGNRAVVFHAVHSREQRMGNAPSYFNERELDMLKRYIKALIQTHEVLPEDIGVIAPYIRQVYKMKAWLKDESYEKIEVGTVESFQGKEKRVILVSTVRANCRLLEYDAKYGLGFLVDDKRFNVAITRAKAKLIIIGNPACLTRDRKWRDYMELCQEYECYFGMDTQQLERNSQLLIEIARTRFDKCRLTEALKPTEDVKIQKKKKK</sequence>
<dbReference type="GO" id="GO:0005737">
    <property type="term" value="C:cytoplasm"/>
    <property type="evidence" value="ECO:0007669"/>
    <property type="project" value="UniProtKB-SubCell"/>
</dbReference>
<evidence type="ECO:0000313" key="15">
    <source>
        <dbReference type="Proteomes" id="UP001549921"/>
    </source>
</evidence>
<dbReference type="GO" id="GO:0005524">
    <property type="term" value="F:ATP binding"/>
    <property type="evidence" value="ECO:0007669"/>
    <property type="project" value="UniProtKB-KW"/>
</dbReference>
<dbReference type="GO" id="GO:0016787">
    <property type="term" value="F:hydrolase activity"/>
    <property type="evidence" value="ECO:0007669"/>
    <property type="project" value="UniProtKB-KW"/>
</dbReference>
<comment type="similarity">
    <text evidence="2">Belongs to the DNA2/NAM7 helicase family. SDE3 subfamily.</text>
</comment>
<dbReference type="InterPro" id="IPR027417">
    <property type="entry name" value="P-loop_NTPase"/>
</dbReference>
<dbReference type="InterPro" id="IPR047187">
    <property type="entry name" value="SF1_C_Upf1"/>
</dbReference>
<feature type="domain" description="DNA2/NAM7 helicase helicase" evidence="11">
    <location>
        <begin position="541"/>
        <end position="614"/>
    </location>
</feature>
<proteinExistence type="inferred from homology"/>
<reference evidence="14 15" key="1">
    <citation type="submission" date="2024-06" db="EMBL/GenBank/DDBJ databases">
        <title>A chromosome-level genome assembly of beet webworm, Loxostege sticticalis.</title>
        <authorList>
            <person name="Zhang Y."/>
        </authorList>
    </citation>
    <scope>NUCLEOTIDE SEQUENCE [LARGE SCALE GENOMIC DNA]</scope>
    <source>
        <strain evidence="14">AQ028</strain>
        <tissue evidence="14">Male pupae</tissue>
    </source>
</reference>
<evidence type="ECO:0000256" key="4">
    <source>
        <dbReference type="ARBA" id="ARBA00022490"/>
    </source>
</evidence>
<keyword evidence="4" id="KW-0963">Cytoplasm</keyword>
<dbReference type="EMBL" id="JBEDNZ010000020">
    <property type="protein sequence ID" value="KAL0819791.1"/>
    <property type="molecule type" value="Genomic_DNA"/>
</dbReference>
<dbReference type="Pfam" id="PF13086">
    <property type="entry name" value="AAA_11"/>
    <property type="match status" value="2"/>
</dbReference>
<dbReference type="InterPro" id="IPR026122">
    <property type="entry name" value="MOV-10/SDE3_DEXXQ/H-box"/>
</dbReference>
<dbReference type="EC" id="3.6.4.13" evidence="3"/>
<dbReference type="PANTHER" id="PTHR45418:SF5">
    <property type="entry name" value="BRCA2-INTERACTING PROTEIN-LIKE-RELATED"/>
    <property type="match status" value="1"/>
</dbReference>
<dbReference type="Proteomes" id="UP001549921">
    <property type="component" value="Unassembled WGS sequence"/>
</dbReference>
<keyword evidence="9" id="KW-0943">RNA-mediated gene silencing</keyword>
<evidence type="ECO:0000256" key="2">
    <source>
        <dbReference type="ARBA" id="ARBA00005601"/>
    </source>
</evidence>
<protein>
    <recommendedName>
        <fullName evidence="3">RNA helicase</fullName>
        <ecNumber evidence="3">3.6.4.13</ecNumber>
    </recommendedName>
</protein>
<evidence type="ECO:0000256" key="9">
    <source>
        <dbReference type="ARBA" id="ARBA00023158"/>
    </source>
</evidence>
<comment type="caution">
    <text evidence="14">The sequence shown here is derived from an EMBL/GenBank/DDBJ whole genome shotgun (WGS) entry which is preliminary data.</text>
</comment>
<dbReference type="GO" id="GO:0003724">
    <property type="term" value="F:RNA helicase activity"/>
    <property type="evidence" value="ECO:0007669"/>
    <property type="project" value="UniProtKB-EC"/>
</dbReference>
<dbReference type="InterPro" id="IPR049080">
    <property type="entry name" value="MOV-10-like_beta-barrel"/>
</dbReference>
<accession>A0ABD0SIX3</accession>
<evidence type="ECO:0000256" key="1">
    <source>
        <dbReference type="ARBA" id="ARBA00004496"/>
    </source>
</evidence>
<organism evidence="14 15">
    <name type="scientific">Loxostege sticticalis</name>
    <name type="common">Beet webworm moth</name>
    <dbReference type="NCBI Taxonomy" id="481309"/>
    <lineage>
        <taxon>Eukaryota</taxon>
        <taxon>Metazoa</taxon>
        <taxon>Ecdysozoa</taxon>
        <taxon>Arthropoda</taxon>
        <taxon>Hexapoda</taxon>
        <taxon>Insecta</taxon>
        <taxon>Pterygota</taxon>
        <taxon>Neoptera</taxon>
        <taxon>Endopterygota</taxon>
        <taxon>Lepidoptera</taxon>
        <taxon>Glossata</taxon>
        <taxon>Ditrysia</taxon>
        <taxon>Pyraloidea</taxon>
        <taxon>Crambidae</taxon>
        <taxon>Pyraustinae</taxon>
        <taxon>Loxostege</taxon>
    </lineage>
</organism>
<dbReference type="Gene3D" id="3.40.50.300">
    <property type="entry name" value="P-loop containing nucleotide triphosphate hydrolases"/>
    <property type="match status" value="2"/>
</dbReference>
<dbReference type="GO" id="GO:0005694">
    <property type="term" value="C:chromosome"/>
    <property type="evidence" value="ECO:0007669"/>
    <property type="project" value="UniProtKB-ARBA"/>
</dbReference>
<keyword evidence="6" id="KW-0378">Hydrolase</keyword>
<name>A0ABD0SIX3_LOXSC</name>
<dbReference type="InterPro" id="IPR041679">
    <property type="entry name" value="DNA2/NAM7-like_C"/>
</dbReference>
<evidence type="ECO:0000256" key="10">
    <source>
        <dbReference type="ARBA" id="ARBA00047984"/>
    </source>
</evidence>
<dbReference type="InterPro" id="IPR041677">
    <property type="entry name" value="DNA2/NAM7_AAA_11"/>
</dbReference>
<evidence type="ECO:0000256" key="7">
    <source>
        <dbReference type="ARBA" id="ARBA00022806"/>
    </source>
</evidence>
<evidence type="ECO:0000259" key="11">
    <source>
        <dbReference type="Pfam" id="PF13086"/>
    </source>
</evidence>
<dbReference type="CDD" id="cd18038">
    <property type="entry name" value="DEXXQc_Helz-like"/>
    <property type="match status" value="1"/>
</dbReference>
<evidence type="ECO:0000256" key="3">
    <source>
        <dbReference type="ARBA" id="ARBA00012552"/>
    </source>
</evidence>
<dbReference type="Pfam" id="PF21634">
    <property type="entry name" value="MOV-10_beta-barrel"/>
    <property type="match status" value="1"/>
</dbReference>
<dbReference type="PANTHER" id="PTHR45418">
    <property type="entry name" value="CANCER/TESTIS ANTIGEN 55"/>
    <property type="match status" value="1"/>
</dbReference>
<evidence type="ECO:0000259" key="13">
    <source>
        <dbReference type="Pfam" id="PF21634"/>
    </source>
</evidence>
<dbReference type="Pfam" id="PF13087">
    <property type="entry name" value="AAA_12"/>
    <property type="match status" value="1"/>
</dbReference>
<keyword evidence="8" id="KW-0067">ATP-binding</keyword>
<feature type="domain" description="DNA2/NAM7 helicase-like C-terminal" evidence="12">
    <location>
        <begin position="623"/>
        <end position="827"/>
    </location>
</feature>
<evidence type="ECO:0000256" key="5">
    <source>
        <dbReference type="ARBA" id="ARBA00022741"/>
    </source>
</evidence>
<evidence type="ECO:0000256" key="8">
    <source>
        <dbReference type="ARBA" id="ARBA00022840"/>
    </source>
</evidence>
<keyword evidence="5" id="KW-0547">Nucleotide-binding</keyword>
<comment type="catalytic activity">
    <reaction evidence="10">
        <text>ATP + H2O = ADP + phosphate + H(+)</text>
        <dbReference type="Rhea" id="RHEA:13065"/>
        <dbReference type="ChEBI" id="CHEBI:15377"/>
        <dbReference type="ChEBI" id="CHEBI:15378"/>
        <dbReference type="ChEBI" id="CHEBI:30616"/>
        <dbReference type="ChEBI" id="CHEBI:43474"/>
        <dbReference type="ChEBI" id="CHEBI:456216"/>
        <dbReference type="EC" id="3.6.4.13"/>
    </reaction>
</comment>
<dbReference type="AlphaFoldDB" id="A0ABD0SIX3"/>
<dbReference type="GO" id="GO:0031047">
    <property type="term" value="P:regulatory ncRNA-mediated gene silencing"/>
    <property type="evidence" value="ECO:0007669"/>
    <property type="project" value="UniProtKB-KW"/>
</dbReference>
<feature type="domain" description="DNA2/NAM7 helicase helicase" evidence="11">
    <location>
        <begin position="423"/>
        <end position="495"/>
    </location>
</feature>
<evidence type="ECO:0000313" key="14">
    <source>
        <dbReference type="EMBL" id="KAL0819791.1"/>
    </source>
</evidence>
<dbReference type="FunFam" id="3.40.50.300:FF:000326">
    <property type="entry name" value="P-loop containing nucleoside triphosphate hydrolase"/>
    <property type="match status" value="1"/>
</dbReference>
<gene>
    <name evidence="14" type="ORF">ABMA28_007830</name>
</gene>
<feature type="domain" description="Helicase MOV-10-like beta-barrel" evidence="13">
    <location>
        <begin position="292"/>
        <end position="372"/>
    </location>
</feature>
<dbReference type="CDD" id="cd18808">
    <property type="entry name" value="SF1_C_Upf1"/>
    <property type="match status" value="1"/>
</dbReference>
<comment type="subcellular location">
    <subcellularLocation>
        <location evidence="1">Cytoplasm</location>
    </subcellularLocation>
</comment>
<dbReference type="SUPFAM" id="SSF52540">
    <property type="entry name" value="P-loop containing nucleoside triphosphate hydrolases"/>
    <property type="match status" value="1"/>
</dbReference>
<keyword evidence="7" id="KW-0347">Helicase</keyword>
<evidence type="ECO:0000259" key="12">
    <source>
        <dbReference type="Pfam" id="PF13087"/>
    </source>
</evidence>